<accession>A0A150ILC5</accession>
<evidence type="ECO:0000313" key="1">
    <source>
        <dbReference type="EMBL" id="KYC45789.1"/>
    </source>
</evidence>
<dbReference type="AlphaFoldDB" id="A0A150ILC5"/>
<reference evidence="1 2" key="1">
    <citation type="journal article" date="2016" name="ISME J.">
        <title>Chasing the elusive Euryarchaeota class WSA2: genomes reveal a uniquely fastidious methyl-reducing methanogen.</title>
        <authorList>
            <person name="Nobu M.K."/>
            <person name="Narihiro T."/>
            <person name="Kuroda K."/>
            <person name="Mei R."/>
            <person name="Liu W.T."/>
        </authorList>
    </citation>
    <scope>NUCLEOTIDE SEQUENCE [LARGE SCALE GENOMIC DNA]</scope>
    <source>
        <strain evidence="1">U1lsi0528_Bin089</strain>
    </source>
</reference>
<organism evidence="1 2">
    <name type="scientific">Candidatus Methanofastidiosum methylothiophilum</name>
    <dbReference type="NCBI Taxonomy" id="1705564"/>
    <lineage>
        <taxon>Archaea</taxon>
        <taxon>Methanobacteriati</taxon>
        <taxon>Methanobacteriota</taxon>
        <taxon>Stenosarchaea group</taxon>
        <taxon>Candidatus Methanofastidiosia</taxon>
        <taxon>Candidatus Methanofastidiosales</taxon>
        <taxon>Candidatus Methanofastidiosaceae</taxon>
        <taxon>Candidatus Methanofastidiosum</taxon>
    </lineage>
</organism>
<protein>
    <submittedName>
        <fullName evidence="1">Uncharacterized protein</fullName>
    </submittedName>
</protein>
<dbReference type="Proteomes" id="UP000075578">
    <property type="component" value="Unassembled WGS sequence"/>
</dbReference>
<dbReference type="EMBL" id="LNGD01000232">
    <property type="protein sequence ID" value="KYC45789.1"/>
    <property type="molecule type" value="Genomic_DNA"/>
</dbReference>
<name>A0A150ILC5_9EURY</name>
<comment type="caution">
    <text evidence="1">The sequence shown here is derived from an EMBL/GenBank/DDBJ whole genome shotgun (WGS) entry which is preliminary data.</text>
</comment>
<proteinExistence type="predicted"/>
<sequence length="135" mass="15661">MIFMKKNEIENRKKIVCKLTGRVCNRPWIKECDECDFQIEHIKGRTKELAKKKIYLQEGNCHMLVVAKFQDTKCPYSNLMEGCGYCDIYDMAEASMKQNNRICEIVGVCIRAPLPKNCEVCHIRENAKKVVVKVV</sequence>
<evidence type="ECO:0000313" key="2">
    <source>
        <dbReference type="Proteomes" id="UP000075578"/>
    </source>
</evidence>
<gene>
    <name evidence="1" type="ORF">AMQ74_01886</name>
</gene>